<protein>
    <submittedName>
        <fullName evidence="2">Uncharacterized protein</fullName>
    </submittedName>
</protein>
<feature type="compositionally biased region" description="Basic and acidic residues" evidence="1">
    <location>
        <begin position="46"/>
        <end position="57"/>
    </location>
</feature>
<gene>
    <name evidence="2" type="ORF">Airi02_074150</name>
</gene>
<proteinExistence type="predicted"/>
<keyword evidence="3" id="KW-1185">Reference proteome</keyword>
<feature type="region of interest" description="Disordered" evidence="1">
    <location>
        <begin position="42"/>
        <end position="73"/>
    </location>
</feature>
<name>A0A9W6S6H2_9ACTN</name>
<dbReference type="Proteomes" id="UP001165074">
    <property type="component" value="Unassembled WGS sequence"/>
</dbReference>
<comment type="caution">
    <text evidence="2">The sequence shown here is derived from an EMBL/GenBank/DDBJ whole genome shotgun (WGS) entry which is preliminary data.</text>
</comment>
<dbReference type="AlphaFoldDB" id="A0A9W6S6H2"/>
<organism evidence="2 3">
    <name type="scientific">Actinoallomurus iriomotensis</name>
    <dbReference type="NCBI Taxonomy" id="478107"/>
    <lineage>
        <taxon>Bacteria</taxon>
        <taxon>Bacillati</taxon>
        <taxon>Actinomycetota</taxon>
        <taxon>Actinomycetes</taxon>
        <taxon>Streptosporangiales</taxon>
        <taxon>Thermomonosporaceae</taxon>
        <taxon>Actinoallomurus</taxon>
    </lineage>
</organism>
<dbReference type="EMBL" id="BSTK01000013">
    <property type="protein sequence ID" value="GLY89486.1"/>
    <property type="molecule type" value="Genomic_DNA"/>
</dbReference>
<evidence type="ECO:0000313" key="2">
    <source>
        <dbReference type="EMBL" id="GLY89486.1"/>
    </source>
</evidence>
<evidence type="ECO:0000256" key="1">
    <source>
        <dbReference type="SAM" id="MobiDB-lite"/>
    </source>
</evidence>
<sequence length="73" mass="7788">MPPRSRPAEGAAEILDAEVARIRPEALRSRAGYDARQALAHAAAGEVEHARADDAPTRHHLRPAPPGPDAVPR</sequence>
<feature type="compositionally biased region" description="Pro residues" evidence="1">
    <location>
        <begin position="63"/>
        <end position="73"/>
    </location>
</feature>
<accession>A0A9W6S6H2</accession>
<evidence type="ECO:0000313" key="3">
    <source>
        <dbReference type="Proteomes" id="UP001165074"/>
    </source>
</evidence>
<reference evidence="2" key="1">
    <citation type="submission" date="2023-03" db="EMBL/GenBank/DDBJ databases">
        <title>Actinoallomurus iriomotensis NBRC 103684.</title>
        <authorList>
            <person name="Ichikawa N."/>
            <person name="Sato H."/>
            <person name="Tonouchi N."/>
        </authorList>
    </citation>
    <scope>NUCLEOTIDE SEQUENCE</scope>
    <source>
        <strain evidence="2">NBRC 103684</strain>
    </source>
</reference>